<evidence type="ECO:0000313" key="2">
    <source>
        <dbReference type="EMBL" id="TGM13975.1"/>
    </source>
</evidence>
<keyword evidence="1" id="KW-0732">Signal</keyword>
<dbReference type="Proteomes" id="UP000297832">
    <property type="component" value="Unassembled WGS sequence"/>
</dbReference>
<dbReference type="Proteomes" id="UP000298057">
    <property type="component" value="Unassembled WGS sequence"/>
</dbReference>
<keyword evidence="5" id="KW-1185">Reference proteome</keyword>
<evidence type="ECO:0000313" key="4">
    <source>
        <dbReference type="Proteomes" id="UP000297832"/>
    </source>
</evidence>
<sequence length="220" mass="25788">MRNLFRKIFLLFLPLLYSSCLVLSSNNQMYDVYGKFKYDGSLLAPVTILFIDDFKIHHSGTVDYEQQGNIPQYLTWTLREISQKVGERYCFQDFNVYIGKIPPKVTPNDYLIIIKESTSVQPDASKNLHVVFTMLTLGLFPYWASYDHSYTVTLADKKNKVLKTWEYKDEKTYITHLLLAFIGPYTYNRKIDQGIWDRILTDVYDSKLIPKSGQQVEQVY</sequence>
<evidence type="ECO:0000313" key="5">
    <source>
        <dbReference type="Proteomes" id="UP000298057"/>
    </source>
</evidence>
<proteinExistence type="predicted"/>
<dbReference type="AlphaFoldDB" id="A0A5F2C5U3"/>
<feature type="chain" id="PRO_5043207271" description="Lipoprotein" evidence="1">
    <location>
        <begin position="25"/>
        <end position="220"/>
    </location>
</feature>
<evidence type="ECO:0008006" key="6">
    <source>
        <dbReference type="Google" id="ProtNLM"/>
    </source>
</evidence>
<reference evidence="3" key="1">
    <citation type="submission" date="2018-10" db="EMBL/GenBank/DDBJ databases">
        <authorList>
            <person name="Vincent A.T."/>
            <person name="Schiettekatte O."/>
            <person name="Bourhy P."/>
            <person name="Veyrier F.J."/>
            <person name="Picardeau M."/>
        </authorList>
    </citation>
    <scope>NUCLEOTIDE SEQUENCE</scope>
    <source>
        <strain evidence="3">201702406</strain>
    </source>
</reference>
<feature type="signal peptide" evidence="1">
    <location>
        <begin position="1"/>
        <end position="24"/>
    </location>
</feature>
<dbReference type="RefSeq" id="WP_135626180.1">
    <property type="nucleotide sequence ID" value="NZ_RQGU01000036.1"/>
</dbReference>
<reference evidence="2 4" key="2">
    <citation type="journal article" date="2019" name="PLoS Negl. Trop. Dis.">
        <title>Revisiting the worldwide diversity of Leptospira species in the environment.</title>
        <authorList>
            <person name="Vincent A.T."/>
            <person name="Schiettekatte O."/>
            <person name="Bourhy P."/>
            <person name="Veyrier F.J."/>
            <person name="Picardeau M."/>
        </authorList>
    </citation>
    <scope>NUCLEOTIDE SEQUENCE [LARGE SCALE GENOMIC DNA]</scope>
    <source>
        <strain evidence="2 4">201702405</strain>
        <strain evidence="3">201702406</strain>
    </source>
</reference>
<organism evidence="2 4">
    <name type="scientific">Leptospira selangorensis</name>
    <dbReference type="NCBI Taxonomy" id="2484982"/>
    <lineage>
        <taxon>Bacteria</taxon>
        <taxon>Pseudomonadati</taxon>
        <taxon>Spirochaetota</taxon>
        <taxon>Spirochaetia</taxon>
        <taxon>Leptospirales</taxon>
        <taxon>Leptospiraceae</taxon>
        <taxon>Leptospira</taxon>
    </lineage>
</organism>
<dbReference type="EMBL" id="RQGV01000010">
    <property type="protein sequence ID" value="TGM13975.1"/>
    <property type="molecule type" value="Genomic_DNA"/>
</dbReference>
<accession>A0A5F2C5U3</accession>
<gene>
    <name evidence="2" type="ORF">EHQ81_09450</name>
    <name evidence="3" type="ORF">EHQ82_03575</name>
</gene>
<name>A0A5F2C5U3_9LEPT</name>
<evidence type="ECO:0000256" key="1">
    <source>
        <dbReference type="SAM" id="SignalP"/>
    </source>
</evidence>
<evidence type="ECO:0000313" key="3">
    <source>
        <dbReference type="EMBL" id="TGM27093.1"/>
    </source>
</evidence>
<dbReference type="EMBL" id="RQGU01000036">
    <property type="protein sequence ID" value="TGM27093.1"/>
    <property type="molecule type" value="Genomic_DNA"/>
</dbReference>
<protein>
    <recommendedName>
        <fullName evidence="6">Lipoprotein</fullName>
    </recommendedName>
</protein>
<comment type="caution">
    <text evidence="2">The sequence shown here is derived from an EMBL/GenBank/DDBJ whole genome shotgun (WGS) entry which is preliminary data.</text>
</comment>